<sequence length="198" mass="22547">MKPLPDILKQVKSSAPVQLLEKDLKDLQENFEEIIKYLKSRIKTNTIQKTKAIEEIRSMRGSINDYLNTLEKEILDDLVSKNQKLESELNILLEQMEEQANQIGELQDQFSKLTKHGTELQIYVGLREIEKPTSKAAKYIDDLENRGQFIEKNLGVTISPVVQSVLQEIKLFGNVHIRTASSTLGLNAGRKDQAHKCS</sequence>
<dbReference type="EMBL" id="CAJPWZ010000148">
    <property type="protein sequence ID" value="CAG2186865.1"/>
    <property type="molecule type" value="Genomic_DNA"/>
</dbReference>
<comment type="caution">
    <text evidence="2">The sequence shown here is derived from an EMBL/GenBank/DDBJ whole genome shotgun (WGS) entry which is preliminary data.</text>
</comment>
<dbReference type="Proteomes" id="UP000683360">
    <property type="component" value="Unassembled WGS sequence"/>
</dbReference>
<feature type="coiled-coil region" evidence="1">
    <location>
        <begin position="75"/>
        <end position="116"/>
    </location>
</feature>
<organism evidence="2 3">
    <name type="scientific">Mytilus edulis</name>
    <name type="common">Blue mussel</name>
    <dbReference type="NCBI Taxonomy" id="6550"/>
    <lineage>
        <taxon>Eukaryota</taxon>
        <taxon>Metazoa</taxon>
        <taxon>Spiralia</taxon>
        <taxon>Lophotrochozoa</taxon>
        <taxon>Mollusca</taxon>
        <taxon>Bivalvia</taxon>
        <taxon>Autobranchia</taxon>
        <taxon>Pteriomorphia</taxon>
        <taxon>Mytilida</taxon>
        <taxon>Mytiloidea</taxon>
        <taxon>Mytilidae</taxon>
        <taxon>Mytilinae</taxon>
        <taxon>Mytilus</taxon>
    </lineage>
</organism>
<accession>A0A8S3PV50</accession>
<keyword evidence="1" id="KW-0175">Coiled coil</keyword>
<proteinExistence type="predicted"/>
<protein>
    <submittedName>
        <fullName evidence="2">Uncharacterized protein</fullName>
    </submittedName>
</protein>
<gene>
    <name evidence="2" type="ORF">MEDL_2409</name>
</gene>
<reference evidence="2" key="1">
    <citation type="submission" date="2021-03" db="EMBL/GenBank/DDBJ databases">
        <authorList>
            <person name="Bekaert M."/>
        </authorList>
    </citation>
    <scope>NUCLEOTIDE SEQUENCE</scope>
</reference>
<evidence type="ECO:0000256" key="1">
    <source>
        <dbReference type="SAM" id="Coils"/>
    </source>
</evidence>
<evidence type="ECO:0000313" key="2">
    <source>
        <dbReference type="EMBL" id="CAG2186865.1"/>
    </source>
</evidence>
<keyword evidence="3" id="KW-1185">Reference proteome</keyword>
<evidence type="ECO:0000313" key="3">
    <source>
        <dbReference type="Proteomes" id="UP000683360"/>
    </source>
</evidence>
<name>A0A8S3PV50_MYTED</name>
<dbReference type="OrthoDB" id="6056772at2759"/>
<dbReference type="AlphaFoldDB" id="A0A8S3PV50"/>